<evidence type="ECO:0000256" key="8">
    <source>
        <dbReference type="SAM" id="Phobius"/>
    </source>
</evidence>
<dbReference type="Proteomes" id="UP000029736">
    <property type="component" value="Unassembled WGS sequence"/>
</dbReference>
<dbReference type="EMBL" id="JPOS01000018">
    <property type="protein sequence ID" value="KGE88569.1"/>
    <property type="molecule type" value="Genomic_DNA"/>
</dbReference>
<dbReference type="Pfam" id="PF20216">
    <property type="entry name" value="DUF6576"/>
    <property type="match status" value="1"/>
</dbReference>
<organism evidence="11 12">
    <name type="scientific">Phaeodactylibacter xiamenensis</name>
    <dbReference type="NCBI Taxonomy" id="1524460"/>
    <lineage>
        <taxon>Bacteria</taxon>
        <taxon>Pseudomonadati</taxon>
        <taxon>Bacteroidota</taxon>
        <taxon>Saprospiria</taxon>
        <taxon>Saprospirales</taxon>
        <taxon>Haliscomenobacteraceae</taxon>
        <taxon>Phaeodactylibacter</taxon>
    </lineage>
</organism>
<keyword evidence="12" id="KW-1185">Reference proteome</keyword>
<dbReference type="SUPFAM" id="SSF144091">
    <property type="entry name" value="Rhomboid-like"/>
    <property type="match status" value="1"/>
</dbReference>
<sequence length="315" mass="35332">MLQSIWDDAKRELSRGNMITQLIIINVAVFVIINLVRLFLFLGNGGSVPELYSTILHFFCMSSDWKFFLTHPWGMFTSMFLHEGFWHLLWNMLFLYWFGRIVGDFIGDQRILPLYLLGGLTGAVVFFISANLLPYGMGGRFALGASAGVMAIVVAAGTISPDYIMRLLLLGDVKLKYIVAVLVFLDLILIPNGGNTGGHFAHLGGAFFGWLFVTQLRNGNDFSEPVNNILDRISDLYNRITSGKRSSKRPTVVYRNPNRKRSTGSRKGQAASDTNNGNSSAYQEKLDKILDKIKDSGYDSLTKEEKEFLFNASKR</sequence>
<evidence type="ECO:0000313" key="11">
    <source>
        <dbReference type="EMBL" id="KGE88569.1"/>
    </source>
</evidence>
<dbReference type="PANTHER" id="PTHR43731:SF14">
    <property type="entry name" value="PRESENILIN-ASSOCIATED RHOMBOID-LIKE PROTEIN, MITOCHONDRIAL"/>
    <property type="match status" value="1"/>
</dbReference>
<feature type="transmembrane region" description="Helical" evidence="8">
    <location>
        <begin position="141"/>
        <end position="161"/>
    </location>
</feature>
<proteinExistence type="inferred from homology"/>
<evidence type="ECO:0000256" key="2">
    <source>
        <dbReference type="ARBA" id="ARBA00009045"/>
    </source>
</evidence>
<dbReference type="RefSeq" id="WP_044218205.1">
    <property type="nucleotide sequence ID" value="NZ_JBKAGJ010000006.1"/>
</dbReference>
<dbReference type="Gene3D" id="1.20.1540.10">
    <property type="entry name" value="Rhomboid-like"/>
    <property type="match status" value="1"/>
</dbReference>
<reference evidence="11 12" key="1">
    <citation type="journal article" date="2014" name="Int. J. Syst. Evol. Microbiol.">
        <title>Phaeodactylibacter xiamenensis gen. nov., sp. nov., a member of the family Saprospiraceae isolated from the marine alga Phaeodactylum tricornutum.</title>
        <authorList>
            <person name="Chen Z.Jr."/>
            <person name="Lei X."/>
            <person name="Lai Q."/>
            <person name="Li Y."/>
            <person name="Zhang B."/>
            <person name="Zhang J."/>
            <person name="Zhang H."/>
            <person name="Yang L."/>
            <person name="Zheng W."/>
            <person name="Tian Y."/>
            <person name="Yu Z."/>
            <person name="Xu H.Jr."/>
            <person name="Zheng T."/>
        </authorList>
    </citation>
    <scope>NUCLEOTIDE SEQUENCE [LARGE SCALE GENOMIC DNA]</scope>
    <source>
        <strain evidence="11 12">KD52</strain>
    </source>
</reference>
<comment type="subcellular location">
    <subcellularLocation>
        <location evidence="1">Membrane</location>
        <topology evidence="1">Multi-pass membrane protein</topology>
    </subcellularLocation>
</comment>
<evidence type="ECO:0000256" key="7">
    <source>
        <dbReference type="SAM" id="MobiDB-lite"/>
    </source>
</evidence>
<keyword evidence="3 8" id="KW-0812">Transmembrane</keyword>
<keyword evidence="5 8" id="KW-1133">Transmembrane helix</keyword>
<name>A0A098S7M1_9BACT</name>
<dbReference type="InterPro" id="IPR022764">
    <property type="entry name" value="Peptidase_S54_rhomboid_dom"/>
</dbReference>
<accession>A0A098S7M1</accession>
<dbReference type="PANTHER" id="PTHR43731">
    <property type="entry name" value="RHOMBOID PROTEASE"/>
    <property type="match status" value="1"/>
</dbReference>
<evidence type="ECO:0000256" key="5">
    <source>
        <dbReference type="ARBA" id="ARBA00022989"/>
    </source>
</evidence>
<dbReference type="InterPro" id="IPR050925">
    <property type="entry name" value="Rhomboid_protease_S54"/>
</dbReference>
<dbReference type="AlphaFoldDB" id="A0A098S7M1"/>
<evidence type="ECO:0000313" key="12">
    <source>
        <dbReference type="Proteomes" id="UP000029736"/>
    </source>
</evidence>
<feature type="transmembrane region" description="Helical" evidence="8">
    <location>
        <begin position="84"/>
        <end position="102"/>
    </location>
</feature>
<comment type="caution">
    <text evidence="11">The sequence shown here is derived from an EMBL/GenBank/DDBJ whole genome shotgun (WGS) entry which is preliminary data.</text>
</comment>
<dbReference type="InterPro" id="IPR046483">
    <property type="entry name" value="DUF6576"/>
</dbReference>
<dbReference type="GO" id="GO:0016020">
    <property type="term" value="C:membrane"/>
    <property type="evidence" value="ECO:0007669"/>
    <property type="project" value="UniProtKB-SubCell"/>
</dbReference>
<evidence type="ECO:0000256" key="4">
    <source>
        <dbReference type="ARBA" id="ARBA00022801"/>
    </source>
</evidence>
<dbReference type="InterPro" id="IPR035952">
    <property type="entry name" value="Rhomboid-like_sf"/>
</dbReference>
<gene>
    <name evidence="11" type="ORF">IX84_07770</name>
</gene>
<feature type="transmembrane region" description="Helical" evidence="8">
    <location>
        <begin position="21"/>
        <end position="42"/>
    </location>
</feature>
<dbReference type="OrthoDB" id="680602at2"/>
<evidence type="ECO:0000259" key="9">
    <source>
        <dbReference type="Pfam" id="PF01694"/>
    </source>
</evidence>
<dbReference type="GO" id="GO:0004252">
    <property type="term" value="F:serine-type endopeptidase activity"/>
    <property type="evidence" value="ECO:0007669"/>
    <property type="project" value="InterPro"/>
</dbReference>
<keyword evidence="4" id="KW-0378">Hydrolase</keyword>
<evidence type="ECO:0000256" key="6">
    <source>
        <dbReference type="ARBA" id="ARBA00023136"/>
    </source>
</evidence>
<feature type="region of interest" description="Disordered" evidence="7">
    <location>
        <begin position="244"/>
        <end position="283"/>
    </location>
</feature>
<dbReference type="Pfam" id="PF01694">
    <property type="entry name" value="Rhomboid"/>
    <property type="match status" value="1"/>
</dbReference>
<comment type="similarity">
    <text evidence="2">Belongs to the peptidase S54 family.</text>
</comment>
<feature type="transmembrane region" description="Helical" evidence="8">
    <location>
        <begin position="114"/>
        <end position="135"/>
    </location>
</feature>
<feature type="domain" description="Peptidase S54 rhomboid" evidence="9">
    <location>
        <begin position="71"/>
        <end position="214"/>
    </location>
</feature>
<feature type="transmembrane region" description="Helical" evidence="8">
    <location>
        <begin position="173"/>
        <end position="190"/>
    </location>
</feature>
<dbReference type="STRING" id="1524460.IX84_07770"/>
<keyword evidence="6 8" id="KW-0472">Membrane</keyword>
<evidence type="ECO:0000259" key="10">
    <source>
        <dbReference type="Pfam" id="PF20216"/>
    </source>
</evidence>
<feature type="compositionally biased region" description="Polar residues" evidence="7">
    <location>
        <begin position="271"/>
        <end position="282"/>
    </location>
</feature>
<evidence type="ECO:0000256" key="3">
    <source>
        <dbReference type="ARBA" id="ARBA00022692"/>
    </source>
</evidence>
<feature type="domain" description="DUF6576" evidence="10">
    <location>
        <begin position="281"/>
        <end position="314"/>
    </location>
</feature>
<protein>
    <submittedName>
        <fullName evidence="11">Uncharacterized protein</fullName>
    </submittedName>
</protein>
<evidence type="ECO:0000256" key="1">
    <source>
        <dbReference type="ARBA" id="ARBA00004141"/>
    </source>
</evidence>